<evidence type="ECO:0000256" key="1">
    <source>
        <dbReference type="SAM" id="Phobius"/>
    </source>
</evidence>
<dbReference type="RefSeq" id="WP_204051009.1">
    <property type="nucleotide sequence ID" value="NZ_BOOF01000034.1"/>
</dbReference>
<feature type="transmembrane region" description="Helical" evidence="1">
    <location>
        <begin position="261"/>
        <end position="280"/>
    </location>
</feature>
<organism evidence="2 3">
    <name type="scientific">Microbispora siamensis</name>
    <dbReference type="NCBI Taxonomy" id="564413"/>
    <lineage>
        <taxon>Bacteria</taxon>
        <taxon>Bacillati</taxon>
        <taxon>Actinomycetota</taxon>
        <taxon>Actinomycetes</taxon>
        <taxon>Streptosporangiales</taxon>
        <taxon>Streptosporangiaceae</taxon>
        <taxon>Microbispora</taxon>
    </lineage>
</organism>
<name>A0ABQ4GTT0_9ACTN</name>
<keyword evidence="3" id="KW-1185">Reference proteome</keyword>
<accession>A0ABQ4GTT0</accession>
<proteinExistence type="predicted"/>
<gene>
    <name evidence="2" type="ORF">Msi02_56410</name>
</gene>
<evidence type="ECO:0008006" key="4">
    <source>
        <dbReference type="Google" id="ProtNLM"/>
    </source>
</evidence>
<dbReference type="EMBL" id="BOOF01000034">
    <property type="protein sequence ID" value="GIH64824.1"/>
    <property type="molecule type" value="Genomic_DNA"/>
</dbReference>
<keyword evidence="1" id="KW-0472">Membrane</keyword>
<feature type="transmembrane region" description="Helical" evidence="1">
    <location>
        <begin position="165"/>
        <end position="188"/>
    </location>
</feature>
<feature type="transmembrane region" description="Helical" evidence="1">
    <location>
        <begin position="194"/>
        <end position="212"/>
    </location>
</feature>
<protein>
    <recommendedName>
        <fullName evidence="4">Integral membrane protein</fullName>
    </recommendedName>
</protein>
<evidence type="ECO:0000313" key="2">
    <source>
        <dbReference type="EMBL" id="GIH64824.1"/>
    </source>
</evidence>
<feature type="transmembrane region" description="Helical" evidence="1">
    <location>
        <begin position="112"/>
        <end position="133"/>
    </location>
</feature>
<dbReference type="Proteomes" id="UP000660454">
    <property type="component" value="Unassembled WGS sequence"/>
</dbReference>
<feature type="transmembrane region" description="Helical" evidence="1">
    <location>
        <begin position="56"/>
        <end position="77"/>
    </location>
</feature>
<feature type="transmembrane region" description="Helical" evidence="1">
    <location>
        <begin position="219"/>
        <end position="241"/>
    </location>
</feature>
<comment type="caution">
    <text evidence="2">The sequence shown here is derived from an EMBL/GenBank/DDBJ whole genome shotgun (WGS) entry which is preliminary data.</text>
</comment>
<feature type="transmembrane region" description="Helical" evidence="1">
    <location>
        <begin position="84"/>
        <end position="106"/>
    </location>
</feature>
<keyword evidence="1" id="KW-1133">Transmembrane helix</keyword>
<keyword evidence="1" id="KW-0812">Transmembrane</keyword>
<reference evidence="2 3" key="1">
    <citation type="submission" date="2021-01" db="EMBL/GenBank/DDBJ databases">
        <title>Whole genome shotgun sequence of Microbispora siamensis NBRC 104113.</title>
        <authorList>
            <person name="Komaki H."/>
            <person name="Tamura T."/>
        </authorList>
    </citation>
    <scope>NUCLEOTIDE SEQUENCE [LARGE SCALE GENOMIC DNA]</scope>
    <source>
        <strain evidence="2 3">NBRC 104113</strain>
    </source>
</reference>
<feature type="transmembrane region" description="Helical" evidence="1">
    <location>
        <begin position="12"/>
        <end position="36"/>
    </location>
</feature>
<sequence>MSTQVPTTAGGRLVVPGTVHAAAFLGYLLAGGLLVQTATLERMIESGLLDADDWDGVQPIVLTLAVPMLAAAVALHWGLRPARLVLAVSGWLLAGFLAVLTLGILGRPSVPATVPLSIVANAVAAVVMARLPYGQQADDYLKGHGRTRAEVRAARPDGLAAPGGVRLVAGCVGVAALVGVVATVDLVVNANGSPLPPLAIACMAVALVRGLLRGRLWARAYSVVVFASALAGGLITLIGLWRASIPEEGFLASTPPDVGPAVTVTLLVTAAAAVLLYTLAWQESSAAFFDEGW</sequence>
<evidence type="ECO:0000313" key="3">
    <source>
        <dbReference type="Proteomes" id="UP000660454"/>
    </source>
</evidence>